<accession>A0AAV7KZ96</accession>
<proteinExistence type="predicted"/>
<evidence type="ECO:0000256" key="1">
    <source>
        <dbReference type="SAM" id="MobiDB-lite"/>
    </source>
</evidence>
<evidence type="ECO:0000313" key="3">
    <source>
        <dbReference type="Proteomes" id="UP001066276"/>
    </source>
</evidence>
<dbReference type="AlphaFoldDB" id="A0AAV7KZ96"/>
<sequence>MAWSSSAVSSLGETRKDSSPAHGSGRSSHLLRPGRLVLRPSPRARSARPRRSSAAAGRVSLPGHPVPWPRSQARPTQPQRCLSSAGRPLFPGRYVSRHEPLVRPAKPQRSSAAPGCRVSAPVPHESPNPQAPVRFVGSSAPPVPLSLRRISRVRHGALKAHAPLVVGYC</sequence>
<organism evidence="2 3">
    <name type="scientific">Pleurodeles waltl</name>
    <name type="common">Iberian ribbed newt</name>
    <dbReference type="NCBI Taxonomy" id="8319"/>
    <lineage>
        <taxon>Eukaryota</taxon>
        <taxon>Metazoa</taxon>
        <taxon>Chordata</taxon>
        <taxon>Craniata</taxon>
        <taxon>Vertebrata</taxon>
        <taxon>Euteleostomi</taxon>
        <taxon>Amphibia</taxon>
        <taxon>Batrachia</taxon>
        <taxon>Caudata</taxon>
        <taxon>Salamandroidea</taxon>
        <taxon>Salamandridae</taxon>
        <taxon>Pleurodelinae</taxon>
        <taxon>Pleurodeles</taxon>
    </lineage>
</organism>
<comment type="caution">
    <text evidence="2">The sequence shown here is derived from an EMBL/GenBank/DDBJ whole genome shotgun (WGS) entry which is preliminary data.</text>
</comment>
<keyword evidence="3" id="KW-1185">Reference proteome</keyword>
<feature type="region of interest" description="Disordered" evidence="1">
    <location>
        <begin position="1"/>
        <end position="137"/>
    </location>
</feature>
<dbReference type="EMBL" id="JANPWB010000016">
    <property type="protein sequence ID" value="KAJ1083545.1"/>
    <property type="molecule type" value="Genomic_DNA"/>
</dbReference>
<dbReference type="Proteomes" id="UP001066276">
    <property type="component" value="Chromosome 12"/>
</dbReference>
<protein>
    <submittedName>
        <fullName evidence="2">Uncharacterized protein</fullName>
    </submittedName>
</protein>
<name>A0AAV7KZ96_PLEWA</name>
<feature type="compositionally biased region" description="Polar residues" evidence="1">
    <location>
        <begin position="73"/>
        <end position="82"/>
    </location>
</feature>
<evidence type="ECO:0000313" key="2">
    <source>
        <dbReference type="EMBL" id="KAJ1083545.1"/>
    </source>
</evidence>
<gene>
    <name evidence="2" type="ORF">NDU88_003703</name>
</gene>
<reference evidence="2" key="1">
    <citation type="journal article" date="2022" name="bioRxiv">
        <title>Sequencing and chromosome-scale assembly of the giantPleurodeles waltlgenome.</title>
        <authorList>
            <person name="Brown T."/>
            <person name="Elewa A."/>
            <person name="Iarovenko S."/>
            <person name="Subramanian E."/>
            <person name="Araus A.J."/>
            <person name="Petzold A."/>
            <person name="Susuki M."/>
            <person name="Suzuki K.-i.T."/>
            <person name="Hayashi T."/>
            <person name="Toyoda A."/>
            <person name="Oliveira C."/>
            <person name="Osipova E."/>
            <person name="Leigh N.D."/>
            <person name="Simon A."/>
            <person name="Yun M.H."/>
        </authorList>
    </citation>
    <scope>NUCLEOTIDE SEQUENCE</scope>
    <source>
        <strain evidence="2">20211129_DDA</strain>
        <tissue evidence="2">Liver</tissue>
    </source>
</reference>
<feature type="compositionally biased region" description="Polar residues" evidence="1">
    <location>
        <begin position="1"/>
        <end position="12"/>
    </location>
</feature>